<dbReference type="InterPro" id="IPR002939">
    <property type="entry name" value="DnaJ_C"/>
</dbReference>
<feature type="domain" description="J" evidence="2">
    <location>
        <begin position="24"/>
        <end position="92"/>
    </location>
</feature>
<evidence type="ECO:0000313" key="3">
    <source>
        <dbReference type="EMBL" id="OEH78425.1"/>
    </source>
</evidence>
<dbReference type="SUPFAM" id="SSF46565">
    <property type="entry name" value="Chaperone J-domain"/>
    <property type="match status" value="1"/>
</dbReference>
<evidence type="ECO:0000259" key="2">
    <source>
        <dbReference type="PROSITE" id="PS50076"/>
    </source>
</evidence>
<organism evidence="3 4">
    <name type="scientific">Cyclospora cayetanensis</name>
    <dbReference type="NCBI Taxonomy" id="88456"/>
    <lineage>
        <taxon>Eukaryota</taxon>
        <taxon>Sar</taxon>
        <taxon>Alveolata</taxon>
        <taxon>Apicomplexa</taxon>
        <taxon>Conoidasida</taxon>
        <taxon>Coccidia</taxon>
        <taxon>Eucoccidiorida</taxon>
        <taxon>Eimeriorina</taxon>
        <taxon>Eimeriidae</taxon>
        <taxon>Cyclospora</taxon>
    </lineage>
</organism>
<keyword evidence="1" id="KW-0143">Chaperone</keyword>
<dbReference type="GO" id="GO:0005829">
    <property type="term" value="C:cytosol"/>
    <property type="evidence" value="ECO:0007669"/>
    <property type="project" value="TreeGrafter"/>
</dbReference>
<sequence length="428" mass="46641">MSTYSITDNGGFLRVFALPLLGIRFHGILGVPKDASDADLKKAYRKLAMKWHPDKHADAEAKKKAEAQFKDIAEAYDVLSDKERRQIYDKFGEEGLKGGAAPSGAPGGANVFYREVDPSEIFSRFFGTDRMGGDSDDPFSHPAGGSGEGGWWSFSSEVECRENLCIFCRSSGWGEAAGRLACVSRLREIDRGDGLSASGCGSMQGMSTSSKPRAYERDLVCTLEELYRSRHNKKDEDWEDAVSFKRLQGGEGRGVGAQGWSSIDFHNGQPVKEDNVVTVDVKAGWKEGTKITFSGEGGQETPNGPPGDLIFVVKCKPHHRFIRDGSHLIYKVPVPLIKALTGFTVPVTTLDERKLHIKIDHVDVIRRPESQAEGDLGASIITAGAAVFGRLDVAVAAAGEGSGNTRCWCNDDSRNVSRIRLRPLVSRS</sequence>
<dbReference type="Proteomes" id="UP000095192">
    <property type="component" value="Unassembled WGS sequence"/>
</dbReference>
<dbReference type="InterPro" id="IPR008971">
    <property type="entry name" value="HSP40/DnaJ_pept-bd"/>
</dbReference>
<dbReference type="InterPro" id="IPR036869">
    <property type="entry name" value="J_dom_sf"/>
</dbReference>
<dbReference type="CDD" id="cd06257">
    <property type="entry name" value="DnaJ"/>
    <property type="match status" value="1"/>
</dbReference>
<evidence type="ECO:0000313" key="4">
    <source>
        <dbReference type="Proteomes" id="UP000095192"/>
    </source>
</evidence>
<dbReference type="PRINTS" id="PR00625">
    <property type="entry name" value="JDOMAIN"/>
</dbReference>
<reference evidence="3 4" key="1">
    <citation type="journal article" date="2016" name="BMC Genomics">
        <title>Comparative genomics reveals Cyclospora cayetanensis possesses coccidia-like metabolism and invasion components but unique surface antigens.</title>
        <authorList>
            <person name="Liu S."/>
            <person name="Wang L."/>
            <person name="Zheng H."/>
            <person name="Xu Z."/>
            <person name="Roellig D.M."/>
            <person name="Li N."/>
            <person name="Frace M.A."/>
            <person name="Tang K."/>
            <person name="Arrowood M.J."/>
            <person name="Moss D.M."/>
            <person name="Zhang L."/>
            <person name="Feng Y."/>
            <person name="Xiao L."/>
        </authorList>
    </citation>
    <scope>NUCLEOTIDE SEQUENCE [LARGE SCALE GENOMIC DNA]</scope>
    <source>
        <strain evidence="3 4">CHN_HEN01</strain>
    </source>
</reference>
<dbReference type="InterPro" id="IPR051339">
    <property type="entry name" value="DnaJ_subfamily_B"/>
</dbReference>
<protein>
    <submittedName>
        <fullName evidence="3">Heat shock protein</fullName>
    </submittedName>
</protein>
<dbReference type="CDD" id="cd10747">
    <property type="entry name" value="DnaJ_C"/>
    <property type="match status" value="1"/>
</dbReference>
<keyword evidence="3" id="KW-0346">Stress response</keyword>
<dbReference type="Pfam" id="PF00226">
    <property type="entry name" value="DnaJ"/>
    <property type="match status" value="1"/>
</dbReference>
<dbReference type="InterPro" id="IPR001623">
    <property type="entry name" value="DnaJ_domain"/>
</dbReference>
<dbReference type="AlphaFoldDB" id="A0A1D3D4Q7"/>
<dbReference type="PANTHER" id="PTHR24078">
    <property type="entry name" value="DNAJ HOMOLOG SUBFAMILY C MEMBER"/>
    <property type="match status" value="1"/>
</dbReference>
<dbReference type="InterPro" id="IPR018253">
    <property type="entry name" value="DnaJ_domain_CS"/>
</dbReference>
<dbReference type="EMBL" id="JROU02000741">
    <property type="protein sequence ID" value="OEH78425.1"/>
    <property type="molecule type" value="Genomic_DNA"/>
</dbReference>
<dbReference type="VEuPathDB" id="ToxoDB:LOC34623159"/>
<accession>A0A1D3D4Q7</accession>
<comment type="caution">
    <text evidence="3">The sequence shown here is derived from an EMBL/GenBank/DDBJ whole genome shotgun (WGS) entry which is preliminary data.</text>
</comment>
<dbReference type="Pfam" id="PF01556">
    <property type="entry name" value="DnaJ_C"/>
    <property type="match status" value="1"/>
</dbReference>
<dbReference type="GO" id="GO:0051082">
    <property type="term" value="F:unfolded protein binding"/>
    <property type="evidence" value="ECO:0007669"/>
    <property type="project" value="InterPro"/>
</dbReference>
<proteinExistence type="predicted"/>
<dbReference type="GO" id="GO:0051087">
    <property type="term" value="F:protein-folding chaperone binding"/>
    <property type="evidence" value="ECO:0007669"/>
    <property type="project" value="TreeGrafter"/>
</dbReference>
<gene>
    <name evidence="3" type="ORF">cyc_07136</name>
</gene>
<dbReference type="Gene3D" id="1.10.287.110">
    <property type="entry name" value="DnaJ domain"/>
    <property type="match status" value="1"/>
</dbReference>
<dbReference type="GO" id="GO:0006457">
    <property type="term" value="P:protein folding"/>
    <property type="evidence" value="ECO:0007669"/>
    <property type="project" value="InterPro"/>
</dbReference>
<dbReference type="PROSITE" id="PS50076">
    <property type="entry name" value="DNAJ_2"/>
    <property type="match status" value="1"/>
</dbReference>
<dbReference type="SUPFAM" id="SSF49493">
    <property type="entry name" value="HSP40/DnaJ peptide-binding domain"/>
    <property type="match status" value="2"/>
</dbReference>
<dbReference type="PANTHER" id="PTHR24078:SF553">
    <property type="entry name" value="DNAJ HOMOLOG SUBFAMILY B MEMBER 5"/>
    <property type="match status" value="1"/>
</dbReference>
<evidence type="ECO:0000256" key="1">
    <source>
        <dbReference type="ARBA" id="ARBA00023186"/>
    </source>
</evidence>
<dbReference type="PROSITE" id="PS00636">
    <property type="entry name" value="DNAJ_1"/>
    <property type="match status" value="1"/>
</dbReference>
<name>A0A1D3D4Q7_9EIME</name>
<dbReference type="InParanoid" id="A0A1D3D4Q7"/>
<dbReference type="FunCoup" id="A0A1D3D4Q7">
    <property type="interactions" value="25"/>
</dbReference>
<dbReference type="SMART" id="SM00271">
    <property type="entry name" value="DnaJ"/>
    <property type="match status" value="1"/>
</dbReference>
<dbReference type="Gene3D" id="2.60.260.20">
    <property type="entry name" value="Urease metallochaperone UreE, N-terminal domain"/>
    <property type="match status" value="2"/>
</dbReference>
<keyword evidence="4" id="KW-1185">Reference proteome</keyword>
<dbReference type="VEuPathDB" id="ToxoDB:cyc_07136"/>